<dbReference type="AlphaFoldDB" id="A0A7D5VZR1"/>
<name>A0A7D5VZR1_PSEPU</name>
<sequence>MDANRLREKSGWRMLYEIIWNALRVSAAVALCLPASCVALAVATVALSEKSKPVAPPAPKVCGVVSGVMYEFSSEYVPFWPEYEDEGNYKRGSGGVDRGCESNLYSLSLAMNWPELTPGNYFSETFSGIVVTLEPWPAGERGLRETFDFFISEATYKQREAKVFDRQLGLNRVEGVDSVFPNSPRMIFWSERNGHMEQIGRCSWSKYRSKYHRCHFRYLLEGSKTIVKIDFGWDKLSEWGEMVSRVKKFLASNGV</sequence>
<dbReference type="Proteomes" id="UP000510934">
    <property type="component" value="Chromosome"/>
</dbReference>
<evidence type="ECO:0000313" key="2">
    <source>
        <dbReference type="Proteomes" id="UP000510934"/>
    </source>
</evidence>
<protein>
    <submittedName>
        <fullName evidence="1">Uncharacterized protein</fullName>
    </submittedName>
</protein>
<organism evidence="1 2">
    <name type="scientific">Pseudomonas putida</name>
    <name type="common">Arthrobacter siderocapsulatus</name>
    <dbReference type="NCBI Taxonomy" id="303"/>
    <lineage>
        <taxon>Bacteria</taxon>
        <taxon>Pseudomonadati</taxon>
        <taxon>Pseudomonadota</taxon>
        <taxon>Gammaproteobacteria</taxon>
        <taxon>Pseudomonadales</taxon>
        <taxon>Pseudomonadaceae</taxon>
        <taxon>Pseudomonas</taxon>
    </lineage>
</organism>
<reference evidence="1 2" key="1">
    <citation type="journal article" date="2009" name="Mikrobiologiia">
        <title>[Phenanthren biodegradation and interaction of Pseudomonas putida BS3701 and Burkholderia sp.BS3702 in plant rhizosphere].</title>
        <authorList>
            <person name="Ovchinnikova A.A."/>
            <person name="Vetrova A.A."/>
            <person name="Filonov A.E."/>
            <person name="Boronin A.M."/>
        </authorList>
    </citation>
    <scope>NUCLEOTIDE SEQUENCE [LARGE SCALE GENOMIC DNA]</scope>
    <source>
        <strain evidence="1 2">BS3701</strain>
    </source>
</reference>
<gene>
    <name evidence="1" type="ORF">H0H12_02405</name>
</gene>
<dbReference type="EMBL" id="CP059052">
    <property type="protein sequence ID" value="QLJ14827.1"/>
    <property type="molecule type" value="Genomic_DNA"/>
</dbReference>
<accession>A0A7D5VZR1</accession>
<evidence type="ECO:0000313" key="1">
    <source>
        <dbReference type="EMBL" id="QLJ14827.1"/>
    </source>
</evidence>
<proteinExistence type="predicted"/>
<dbReference type="RefSeq" id="WP_144000472.1">
    <property type="nucleotide sequence ID" value="NZ_CP022561.1"/>
</dbReference>